<dbReference type="EMBL" id="SNXY01000006">
    <property type="protein sequence ID" value="TDP86546.1"/>
    <property type="molecule type" value="Genomic_DNA"/>
</dbReference>
<evidence type="ECO:0008006" key="3">
    <source>
        <dbReference type="Google" id="ProtNLM"/>
    </source>
</evidence>
<accession>A0A4R6RLD9</accession>
<dbReference type="Proteomes" id="UP000294547">
    <property type="component" value="Unassembled WGS sequence"/>
</dbReference>
<name>A0A4R6RLD9_9HYPH</name>
<keyword evidence="2" id="KW-1185">Reference proteome</keyword>
<dbReference type="Gene3D" id="3.40.50.10630">
    <property type="entry name" value="Uracil-DNA glycosylase-like"/>
    <property type="match status" value="1"/>
</dbReference>
<dbReference type="OrthoDB" id="8417662at2"/>
<evidence type="ECO:0000313" key="1">
    <source>
        <dbReference type="EMBL" id="TDP86546.1"/>
    </source>
</evidence>
<reference evidence="1 2" key="1">
    <citation type="submission" date="2019-03" db="EMBL/GenBank/DDBJ databases">
        <title>Genomic Encyclopedia of Type Strains, Phase IV (KMG-IV): sequencing the most valuable type-strain genomes for metagenomic binning, comparative biology and taxonomic classification.</title>
        <authorList>
            <person name="Goeker M."/>
        </authorList>
    </citation>
    <scope>NUCLEOTIDE SEQUENCE [LARGE SCALE GENOMIC DNA]</scope>
    <source>
        <strain evidence="1 2">DSM 102969</strain>
    </source>
</reference>
<gene>
    <name evidence="1" type="ORF">EDD54_0424</name>
</gene>
<comment type="caution">
    <text evidence="1">The sequence shown here is derived from an EMBL/GenBank/DDBJ whole genome shotgun (WGS) entry which is preliminary data.</text>
</comment>
<evidence type="ECO:0000313" key="2">
    <source>
        <dbReference type="Proteomes" id="UP000294547"/>
    </source>
</evidence>
<dbReference type="SUPFAM" id="SSF52141">
    <property type="entry name" value="Uracil-DNA glycosylase-like"/>
    <property type="match status" value="1"/>
</dbReference>
<proteinExistence type="predicted"/>
<organism evidence="1 2">
    <name type="scientific">Oharaeibacter diazotrophicus</name>
    <dbReference type="NCBI Taxonomy" id="1920512"/>
    <lineage>
        <taxon>Bacteria</taxon>
        <taxon>Pseudomonadati</taxon>
        <taxon>Pseudomonadota</taxon>
        <taxon>Alphaproteobacteria</taxon>
        <taxon>Hyphomicrobiales</taxon>
        <taxon>Pleomorphomonadaceae</taxon>
        <taxon>Oharaeibacter</taxon>
    </lineage>
</organism>
<dbReference type="AlphaFoldDB" id="A0A4R6RLD9"/>
<dbReference type="RefSeq" id="WP_126537023.1">
    <property type="nucleotide sequence ID" value="NZ_BSPM01000008.1"/>
</dbReference>
<sequence>MVTVADRARRVEESMEKIESPFALDPSLCLYSPQDNVDSLAHPRIAAWLDFVKTRYEPTLPAAKRRVLLFMPCTKTKPYPFSSEHKAINQRLADSGFRPIGRKPLPQELQARLEPGFSQDVLDLSPLMDGEGTLVHRMVISEPMAVVPYEHIAEYEGLPSPATAYDDPGLFEKRGNAVSPWRDDCTAVAVSATRWKWGDEERRHYALMHNAMAEALAEVVARIRPHYDDVVAWVAPGLTHRSFVIGRGERAANNVPATRRVGTGTVGLVGANDRLPPEAAIAALPTPDQCRDAVRRLADRLGVGITEATGVYARGGANATPLALPELLDVLVDRVRGGKAS</sequence>
<dbReference type="InterPro" id="IPR036895">
    <property type="entry name" value="Uracil-DNA_glycosylase-like_sf"/>
</dbReference>
<protein>
    <recommendedName>
        <fullName evidence="3">DUF5591 domain-containing protein</fullName>
    </recommendedName>
</protein>